<reference evidence="2 4" key="1">
    <citation type="submission" date="2006-04" db="EMBL/GenBank/DDBJ databases">
        <authorList>
            <person name="Nierman W.C."/>
        </authorList>
    </citation>
    <scope>NUCLEOTIDE SEQUENCE [LARGE SCALE GENOMIC DNA]</scope>
    <source>
        <strain evidence="2 4">DW4/3-1</strain>
    </source>
</reference>
<protein>
    <submittedName>
        <fullName evidence="1">Transposase</fullName>
    </submittedName>
</protein>
<gene>
    <name evidence="1" type="ordered locus">STAUR_3619</name>
    <name evidence="2" type="ORF">STIAU_5017</name>
</gene>
<evidence type="ECO:0000313" key="4">
    <source>
        <dbReference type="Proteomes" id="UP000032702"/>
    </source>
</evidence>
<keyword evidence="3" id="KW-1185">Reference proteome</keyword>
<name>Q096X3_STIAD</name>
<proteinExistence type="predicted"/>
<dbReference type="HOGENOM" id="CLU_3296870_0_0_7"/>
<evidence type="ECO:0000313" key="3">
    <source>
        <dbReference type="Proteomes" id="UP000001351"/>
    </source>
</evidence>
<dbReference type="EMBL" id="AAMD01000027">
    <property type="protein sequence ID" value="EAU67774.1"/>
    <property type="molecule type" value="Genomic_DNA"/>
</dbReference>
<accession>Q096X3</accession>
<evidence type="ECO:0000313" key="2">
    <source>
        <dbReference type="EMBL" id="EAU67774.1"/>
    </source>
</evidence>
<reference evidence="1 3" key="2">
    <citation type="journal article" date="2011" name="Mol. Biol. Evol.">
        <title>Comparative genomic analysis of fruiting body formation in Myxococcales.</title>
        <authorList>
            <person name="Huntley S."/>
            <person name="Hamann N."/>
            <person name="Wegener-Feldbrugge S."/>
            <person name="Treuner-Lange A."/>
            <person name="Kube M."/>
            <person name="Reinhardt R."/>
            <person name="Klages S."/>
            <person name="Muller R."/>
            <person name="Ronning C.M."/>
            <person name="Nierman W.C."/>
            <person name="Sogaard-Andersen L."/>
        </authorList>
    </citation>
    <scope>NUCLEOTIDE SEQUENCE [LARGE SCALE GENOMIC DNA]</scope>
    <source>
        <strain evidence="1 3">DW4/3-1</strain>
    </source>
</reference>
<sequence>MGIVRWTPPQQVSEKEERFLKRMGQTGKWFVLLMRHRNEL</sequence>
<dbReference type="Proteomes" id="UP000001351">
    <property type="component" value="Chromosome"/>
</dbReference>
<dbReference type="EMBL" id="CP002271">
    <property type="protein sequence ID" value="ADO71409.1"/>
    <property type="molecule type" value="Genomic_DNA"/>
</dbReference>
<dbReference type="STRING" id="378806.STAUR_3619"/>
<organism evidence="2 4">
    <name type="scientific">Stigmatella aurantiaca (strain DW4/3-1)</name>
    <dbReference type="NCBI Taxonomy" id="378806"/>
    <lineage>
        <taxon>Bacteria</taxon>
        <taxon>Pseudomonadati</taxon>
        <taxon>Myxococcota</taxon>
        <taxon>Myxococcia</taxon>
        <taxon>Myxococcales</taxon>
        <taxon>Cystobacterineae</taxon>
        <taxon>Archangiaceae</taxon>
        <taxon>Stigmatella</taxon>
    </lineage>
</organism>
<dbReference type="Proteomes" id="UP000032702">
    <property type="component" value="Unassembled WGS sequence"/>
</dbReference>
<dbReference type="KEGG" id="sur:STAUR_3619"/>
<evidence type="ECO:0000313" key="1">
    <source>
        <dbReference type="EMBL" id="ADO71409.1"/>
    </source>
</evidence>
<dbReference type="AlphaFoldDB" id="Q096X3"/>